<reference evidence="2" key="1">
    <citation type="journal article" date="2017" name="Nat. Commun.">
        <title>The asparagus genome sheds light on the origin and evolution of a young Y chromosome.</title>
        <authorList>
            <person name="Harkess A."/>
            <person name="Zhou J."/>
            <person name="Xu C."/>
            <person name="Bowers J.E."/>
            <person name="Van der Hulst R."/>
            <person name="Ayyampalayam S."/>
            <person name="Mercati F."/>
            <person name="Riccardi P."/>
            <person name="McKain M.R."/>
            <person name="Kakrana A."/>
            <person name="Tang H."/>
            <person name="Ray J."/>
            <person name="Groenendijk J."/>
            <person name="Arikit S."/>
            <person name="Mathioni S.M."/>
            <person name="Nakano M."/>
            <person name="Shan H."/>
            <person name="Telgmann-Rauber A."/>
            <person name="Kanno A."/>
            <person name="Yue Z."/>
            <person name="Chen H."/>
            <person name="Li W."/>
            <person name="Chen Y."/>
            <person name="Xu X."/>
            <person name="Zhang Y."/>
            <person name="Luo S."/>
            <person name="Chen H."/>
            <person name="Gao J."/>
            <person name="Mao Z."/>
            <person name="Pires J.C."/>
            <person name="Luo M."/>
            <person name="Kudrna D."/>
            <person name="Wing R.A."/>
            <person name="Meyers B.C."/>
            <person name="Yi K."/>
            <person name="Kong H."/>
            <person name="Lavrijsen P."/>
            <person name="Sunseri F."/>
            <person name="Falavigna A."/>
            <person name="Ye Y."/>
            <person name="Leebens-Mack J.H."/>
            <person name="Chen G."/>
        </authorList>
    </citation>
    <scope>NUCLEOTIDE SEQUENCE [LARGE SCALE GENOMIC DNA]</scope>
    <source>
        <strain evidence="2">cv. DH0086</strain>
    </source>
</reference>
<dbReference type="Gramene" id="ONK68745">
    <property type="protein sequence ID" value="ONK68745"/>
    <property type="gene ID" value="A4U43_C05F15510"/>
</dbReference>
<dbReference type="Proteomes" id="UP000243459">
    <property type="component" value="Chromosome 5"/>
</dbReference>
<keyword evidence="2" id="KW-1185">Reference proteome</keyword>
<protein>
    <submittedName>
        <fullName evidence="1">Uncharacterized protein</fullName>
    </submittedName>
</protein>
<gene>
    <name evidence="1" type="ORF">A4U43_C05F15510</name>
</gene>
<evidence type="ECO:0000313" key="1">
    <source>
        <dbReference type="EMBL" id="ONK68745.1"/>
    </source>
</evidence>
<sequence length="97" mass="11050">MARGILAISKSSPTMPCQLQGYDCLRSWFSGDDDSPRRPSLRFSGPSTPVQVLLLGMLDYRRSDRMTSACREQKGDGKLDLKWLMPVRDLPVLRYTR</sequence>
<dbReference type="EMBL" id="CM007385">
    <property type="protein sequence ID" value="ONK68745.1"/>
    <property type="molecule type" value="Genomic_DNA"/>
</dbReference>
<accession>A0A5P1ERT4</accession>
<proteinExistence type="predicted"/>
<name>A0A5P1ERT4_ASPOF</name>
<evidence type="ECO:0000313" key="2">
    <source>
        <dbReference type="Proteomes" id="UP000243459"/>
    </source>
</evidence>
<organism evidence="1 2">
    <name type="scientific">Asparagus officinalis</name>
    <name type="common">Garden asparagus</name>
    <dbReference type="NCBI Taxonomy" id="4686"/>
    <lineage>
        <taxon>Eukaryota</taxon>
        <taxon>Viridiplantae</taxon>
        <taxon>Streptophyta</taxon>
        <taxon>Embryophyta</taxon>
        <taxon>Tracheophyta</taxon>
        <taxon>Spermatophyta</taxon>
        <taxon>Magnoliopsida</taxon>
        <taxon>Liliopsida</taxon>
        <taxon>Asparagales</taxon>
        <taxon>Asparagaceae</taxon>
        <taxon>Asparagoideae</taxon>
        <taxon>Asparagus</taxon>
    </lineage>
</organism>
<dbReference type="AlphaFoldDB" id="A0A5P1ERT4"/>